<feature type="non-terminal residue" evidence="2">
    <location>
        <position position="536"/>
    </location>
</feature>
<protein>
    <submittedName>
        <fullName evidence="2">Uncharacterized protein</fullName>
    </submittedName>
</protein>
<keyword evidence="1" id="KW-0175">Coiled coil</keyword>
<evidence type="ECO:0000256" key="1">
    <source>
        <dbReference type="SAM" id="Coils"/>
    </source>
</evidence>
<feature type="coiled-coil region" evidence="1">
    <location>
        <begin position="462"/>
        <end position="527"/>
    </location>
</feature>
<evidence type="ECO:0000313" key="2">
    <source>
        <dbReference type="EMBL" id="RZB40884.1"/>
    </source>
</evidence>
<dbReference type="OrthoDB" id="76453at2759"/>
<feature type="non-terminal residue" evidence="2">
    <location>
        <position position="1"/>
    </location>
</feature>
<evidence type="ECO:0000313" key="3">
    <source>
        <dbReference type="Proteomes" id="UP000292052"/>
    </source>
</evidence>
<dbReference type="Proteomes" id="UP000292052">
    <property type="component" value="Unassembled WGS sequence"/>
</dbReference>
<keyword evidence="3" id="KW-1185">Reference proteome</keyword>
<gene>
    <name evidence="2" type="ORF">BDFB_010790</name>
</gene>
<dbReference type="EMBL" id="QDEB01115091">
    <property type="protein sequence ID" value="RZB40884.1"/>
    <property type="molecule type" value="Genomic_DNA"/>
</dbReference>
<dbReference type="AlphaFoldDB" id="A0A482VCA4"/>
<proteinExistence type="predicted"/>
<reference evidence="2 3" key="1">
    <citation type="submission" date="2017-03" db="EMBL/GenBank/DDBJ databases">
        <title>Genome of the blue death feigning beetle - Asbolus verrucosus.</title>
        <authorList>
            <person name="Rider S.D."/>
        </authorList>
    </citation>
    <scope>NUCLEOTIDE SEQUENCE [LARGE SCALE GENOMIC DNA]</scope>
    <source>
        <strain evidence="2">Butters</strain>
        <tissue evidence="2">Head and leg muscle</tissue>
    </source>
</reference>
<comment type="caution">
    <text evidence="2">The sequence shown here is derived from an EMBL/GenBank/DDBJ whole genome shotgun (WGS) entry which is preliminary data.</text>
</comment>
<name>A0A482VCA4_ASBVE</name>
<accession>A0A482VCA4</accession>
<organism evidence="2 3">
    <name type="scientific">Asbolus verrucosus</name>
    <name type="common">Desert ironclad beetle</name>
    <dbReference type="NCBI Taxonomy" id="1661398"/>
    <lineage>
        <taxon>Eukaryota</taxon>
        <taxon>Metazoa</taxon>
        <taxon>Ecdysozoa</taxon>
        <taxon>Arthropoda</taxon>
        <taxon>Hexapoda</taxon>
        <taxon>Insecta</taxon>
        <taxon>Pterygota</taxon>
        <taxon>Neoptera</taxon>
        <taxon>Endopterygota</taxon>
        <taxon>Coleoptera</taxon>
        <taxon>Polyphaga</taxon>
        <taxon>Cucujiformia</taxon>
        <taxon>Tenebrionidae</taxon>
        <taxon>Pimeliinae</taxon>
        <taxon>Asbolus</taxon>
    </lineage>
</organism>
<sequence>SFAESTTSKDSQAKIAKLVRQNSRCIGTDTTGAALSTINNILAGITKSMQIPELFDQVKAYDLNKIKISGQNKSEDQIHGVEKIKINSKSKQIVTIKSKSKIKARTSRSRVTSKTSSIILKKTRKSAIKIPDKINRSIENQLSSKPGITKINNKSKRMVGKSRYIPKAYNSKYSSGNHDFVEIYHNTAVKESKSSDSDVPKKRMTEKEKMKTVANVELIAPLNIGNNNEKVEQSKGVVSCIDRNYAMPTISSRMKQVAKYYMNSFNIKSIPFCPATSTSPSHNIGINIQQVMSMVKTKQPVGKLSPTLAYNIALAAGKWEDNPLSILVSSVTSRNMLTINYQHLQEIAKTIPQETIEEAEENDDINSPETQSMIITGPSGDVKVTNRKQTVWAANADDKKCTCVPQKGVEVQQIIDKFNRNVSKSKMNKTPSVIRNKFKEPKTAHADVMKECLKPQTEYTPLQNKEKKLKEVLSKLHDEFENMTKKYDELIKKNEDGTANPESNNELDNLDKELNSKEEEIVMVMTLYKEVLALKQ</sequence>